<organism evidence="1 2">
    <name type="scientific">Bradyrhizobium lablabi</name>
    <dbReference type="NCBI Taxonomy" id="722472"/>
    <lineage>
        <taxon>Bacteria</taxon>
        <taxon>Pseudomonadati</taxon>
        <taxon>Pseudomonadota</taxon>
        <taxon>Alphaproteobacteria</taxon>
        <taxon>Hyphomicrobiales</taxon>
        <taxon>Nitrobacteraceae</taxon>
        <taxon>Bradyrhizobium</taxon>
    </lineage>
</organism>
<dbReference type="EMBL" id="FNTI01000001">
    <property type="protein sequence ID" value="SEC08929.1"/>
    <property type="molecule type" value="Genomic_DNA"/>
</dbReference>
<dbReference type="InterPro" id="IPR010982">
    <property type="entry name" value="Lambda_DNA-bd_dom_sf"/>
</dbReference>
<accession>A0A1M7L713</accession>
<reference evidence="1 2" key="1">
    <citation type="submission" date="2016-10" db="EMBL/GenBank/DDBJ databases">
        <authorList>
            <person name="de Groot N.N."/>
        </authorList>
    </citation>
    <scope>NUCLEOTIDE SEQUENCE [LARGE SCALE GENOMIC DNA]</scope>
    <source>
        <strain evidence="1 2">GAS522</strain>
    </source>
</reference>
<dbReference type="AlphaFoldDB" id="A0A1M7L713"/>
<dbReference type="RefSeq" id="WP_074815428.1">
    <property type="nucleotide sequence ID" value="NZ_FNTI01000001.1"/>
</dbReference>
<protein>
    <submittedName>
        <fullName evidence="1">Probable addiction module antidote protein</fullName>
    </submittedName>
</protein>
<dbReference type="SUPFAM" id="SSF47413">
    <property type="entry name" value="lambda repressor-like DNA-binding domains"/>
    <property type="match status" value="1"/>
</dbReference>
<name>A0A1M7L713_9BRAD</name>
<dbReference type="PANTHER" id="PTHR40275:SF1">
    <property type="entry name" value="SSL7038 PROTEIN"/>
    <property type="match status" value="1"/>
</dbReference>
<gene>
    <name evidence="1" type="ORF">SAMN05444171_0634</name>
</gene>
<dbReference type="InterPro" id="IPR014057">
    <property type="entry name" value="HI1420"/>
</dbReference>
<evidence type="ECO:0000313" key="2">
    <source>
        <dbReference type="Proteomes" id="UP000183208"/>
    </source>
</evidence>
<dbReference type="InterPro" id="IPR001387">
    <property type="entry name" value="Cro/C1-type_HTH"/>
</dbReference>
<dbReference type="NCBIfam" id="TIGR02684">
    <property type="entry name" value="dnstrm_HI1420"/>
    <property type="match status" value="1"/>
</dbReference>
<dbReference type="OrthoDB" id="9798416at2"/>
<dbReference type="Proteomes" id="UP000183208">
    <property type="component" value="Unassembled WGS sequence"/>
</dbReference>
<dbReference type="GO" id="GO:0003677">
    <property type="term" value="F:DNA binding"/>
    <property type="evidence" value="ECO:0007669"/>
    <property type="project" value="InterPro"/>
</dbReference>
<sequence length="104" mass="11482">MKRKTKVKTSKFDAADYLKSPEAMAYYLSEALATDDPKSICDTLDTIARAKGMTQVAKETGLSRESLYKSLSGTTKPEFDTVRKVIASFGLRLVAEPIEDTKIV</sequence>
<dbReference type="Pfam" id="PF21716">
    <property type="entry name" value="dnstrm_HI1420"/>
    <property type="match status" value="1"/>
</dbReference>
<dbReference type="CDD" id="cd00093">
    <property type="entry name" value="HTH_XRE"/>
    <property type="match status" value="1"/>
</dbReference>
<proteinExistence type="predicted"/>
<evidence type="ECO:0000313" key="1">
    <source>
        <dbReference type="EMBL" id="SEC08929.1"/>
    </source>
</evidence>
<dbReference type="PANTHER" id="PTHR40275">
    <property type="entry name" value="SSL7038 PROTEIN"/>
    <property type="match status" value="1"/>
</dbReference>